<organism evidence="1 2">
    <name type="scientific">Salinibacillus kushneri</name>
    <dbReference type="NCBI Taxonomy" id="237682"/>
    <lineage>
        <taxon>Bacteria</taxon>
        <taxon>Bacillati</taxon>
        <taxon>Bacillota</taxon>
        <taxon>Bacilli</taxon>
        <taxon>Bacillales</taxon>
        <taxon>Bacillaceae</taxon>
        <taxon>Salinibacillus</taxon>
    </lineage>
</organism>
<reference evidence="2" key="1">
    <citation type="submission" date="2016-10" db="EMBL/GenBank/DDBJ databases">
        <authorList>
            <person name="Varghese N."/>
            <person name="Submissions S."/>
        </authorList>
    </citation>
    <scope>NUCLEOTIDE SEQUENCE [LARGE SCALE GENOMIC DNA]</scope>
    <source>
        <strain evidence="2">CGMCC 1.3566</strain>
    </source>
</reference>
<keyword evidence="2" id="KW-1185">Reference proteome</keyword>
<dbReference type="Proteomes" id="UP000199095">
    <property type="component" value="Unassembled WGS sequence"/>
</dbReference>
<dbReference type="AlphaFoldDB" id="A0A1I0GTD1"/>
<dbReference type="STRING" id="237682.SAMN05421676_107157"/>
<dbReference type="EMBL" id="FOHJ01000007">
    <property type="protein sequence ID" value="SET74454.1"/>
    <property type="molecule type" value="Genomic_DNA"/>
</dbReference>
<gene>
    <name evidence="1" type="ORF">SAMN05421676_107157</name>
</gene>
<sequence length="143" mass="16209">MGENMNGVTASRTSDHEQTIFMQSNYFHDPEELYLVLERMQAVDRGKGKIIIDMEKERIMQQSDGKKLRNVQIDGDTLKAELHTEEEFHYSIFSTIIGANGKEINSTSSMQFGFGEKGYSQIDVTAASFPRLYLLNCPFSLNG</sequence>
<accession>A0A1I0GTD1</accession>
<protein>
    <submittedName>
        <fullName evidence="1">Uncharacterized protein</fullName>
    </submittedName>
</protein>
<evidence type="ECO:0000313" key="1">
    <source>
        <dbReference type="EMBL" id="SET74454.1"/>
    </source>
</evidence>
<proteinExistence type="predicted"/>
<evidence type="ECO:0000313" key="2">
    <source>
        <dbReference type="Proteomes" id="UP000199095"/>
    </source>
</evidence>
<dbReference type="RefSeq" id="WP_093135827.1">
    <property type="nucleotide sequence ID" value="NZ_FOHJ01000007.1"/>
</dbReference>
<name>A0A1I0GTD1_9BACI</name>
<dbReference type="OrthoDB" id="2725974at2"/>